<gene>
    <name evidence="1" type="ORF">SAMN05444141_104391</name>
</gene>
<proteinExistence type="predicted"/>
<dbReference type="EMBL" id="FPBD01000004">
    <property type="protein sequence ID" value="SFT91209.1"/>
    <property type="molecule type" value="Genomic_DNA"/>
</dbReference>
<evidence type="ECO:0000313" key="2">
    <source>
        <dbReference type="Proteomes" id="UP000183371"/>
    </source>
</evidence>
<keyword evidence="2" id="KW-1185">Reference proteome</keyword>
<evidence type="ECO:0000313" key="1">
    <source>
        <dbReference type="EMBL" id="SFT91209.1"/>
    </source>
</evidence>
<sequence length="104" mass="11618">MRGALWAFAVSLVSGLNINLNWKQSITYFVSNLKLIGSYLLGCLPTLATDSDFVRKFGVSVLGILKGSTTSNIQFVELNVGYFCSLFHRERQECLLLVQNSRHS</sequence>
<organism evidence="1 2">
    <name type="scientific">Pseudovibrio denitrificans</name>
    <dbReference type="NCBI Taxonomy" id="258256"/>
    <lineage>
        <taxon>Bacteria</taxon>
        <taxon>Pseudomonadati</taxon>
        <taxon>Pseudomonadota</taxon>
        <taxon>Alphaproteobacteria</taxon>
        <taxon>Hyphomicrobiales</taxon>
        <taxon>Stappiaceae</taxon>
        <taxon>Pseudovibrio</taxon>
    </lineage>
</organism>
<name>A0A1I7BVN2_9HYPH</name>
<protein>
    <submittedName>
        <fullName evidence="1">Uncharacterized protein</fullName>
    </submittedName>
</protein>
<dbReference type="AlphaFoldDB" id="A0A1I7BVN2"/>
<reference evidence="2" key="1">
    <citation type="submission" date="2016-10" db="EMBL/GenBank/DDBJ databases">
        <authorList>
            <person name="Varghese N."/>
            <person name="Submissions S."/>
        </authorList>
    </citation>
    <scope>NUCLEOTIDE SEQUENCE [LARGE SCALE GENOMIC DNA]</scope>
    <source>
        <strain evidence="2">DSM 17465</strain>
    </source>
</reference>
<dbReference type="Proteomes" id="UP000183371">
    <property type="component" value="Unassembled WGS sequence"/>
</dbReference>
<accession>A0A1I7BVN2</accession>